<proteinExistence type="predicted"/>
<gene>
    <name evidence="1" type="ORF">O0R46_02735</name>
</gene>
<protein>
    <submittedName>
        <fullName evidence="1">Uncharacterized protein</fullName>
    </submittedName>
</protein>
<sequence length="64" mass="7855">MRPNFNDIKSYQEFEIIKKFKFKADMVVAWRKVKDTEDSIFTFNDMMDIYYGKSNYDRYDKSVC</sequence>
<evidence type="ECO:0000313" key="2">
    <source>
        <dbReference type="Proteomes" id="UP001164187"/>
    </source>
</evidence>
<keyword evidence="2" id="KW-1185">Reference proteome</keyword>
<reference evidence="1" key="1">
    <citation type="submission" date="2022-12" db="EMBL/GenBank/DDBJ databases">
        <title>Peptostreptococcus.</title>
        <authorList>
            <person name="Lee S.H."/>
        </authorList>
    </citation>
    <scope>NUCLEOTIDE SEQUENCE</scope>
    <source>
        <strain evidence="1">CBA3647</strain>
    </source>
</reference>
<evidence type="ECO:0000313" key="1">
    <source>
        <dbReference type="EMBL" id="WAW15379.1"/>
    </source>
</evidence>
<dbReference type="Proteomes" id="UP001164187">
    <property type="component" value="Chromosome"/>
</dbReference>
<dbReference type="RefSeq" id="WP_269312051.1">
    <property type="nucleotide sequence ID" value="NZ_CP114052.1"/>
</dbReference>
<accession>A0ABY7JQE5</accession>
<name>A0ABY7JQE5_9FIRM</name>
<organism evidence="1 2">
    <name type="scientific">Peptostreptococcus equinus</name>
    <dbReference type="NCBI Taxonomy" id="3003601"/>
    <lineage>
        <taxon>Bacteria</taxon>
        <taxon>Bacillati</taxon>
        <taxon>Bacillota</taxon>
        <taxon>Clostridia</taxon>
        <taxon>Peptostreptococcales</taxon>
        <taxon>Peptostreptococcaceae</taxon>
        <taxon>Peptostreptococcus</taxon>
    </lineage>
</organism>
<dbReference type="EMBL" id="CP114052">
    <property type="protein sequence ID" value="WAW15379.1"/>
    <property type="molecule type" value="Genomic_DNA"/>
</dbReference>